<evidence type="ECO:0008006" key="4">
    <source>
        <dbReference type="Google" id="ProtNLM"/>
    </source>
</evidence>
<reference evidence="2" key="1">
    <citation type="journal article" date="2022" name="New Phytol.">
        <title>Evolutionary transition to the ectomycorrhizal habit in the genomes of a hyperdiverse lineage of mushroom-forming fungi.</title>
        <authorList>
            <person name="Looney B."/>
            <person name="Miyauchi S."/>
            <person name="Morin E."/>
            <person name="Drula E."/>
            <person name="Courty P.E."/>
            <person name="Kohler A."/>
            <person name="Kuo A."/>
            <person name="LaButti K."/>
            <person name="Pangilinan J."/>
            <person name="Lipzen A."/>
            <person name="Riley R."/>
            <person name="Andreopoulos W."/>
            <person name="He G."/>
            <person name="Johnson J."/>
            <person name="Nolan M."/>
            <person name="Tritt A."/>
            <person name="Barry K.W."/>
            <person name="Grigoriev I.V."/>
            <person name="Nagy L.G."/>
            <person name="Hibbett D."/>
            <person name="Henrissat B."/>
            <person name="Matheny P.B."/>
            <person name="Labbe J."/>
            <person name="Martin F.M."/>
        </authorList>
    </citation>
    <scope>NUCLEOTIDE SEQUENCE</scope>
    <source>
        <strain evidence="2">BPL690</strain>
    </source>
</reference>
<evidence type="ECO:0000313" key="3">
    <source>
        <dbReference type="Proteomes" id="UP001203297"/>
    </source>
</evidence>
<gene>
    <name evidence="2" type="ORF">B0F90DRAFT_1710076</name>
</gene>
<keyword evidence="1" id="KW-0732">Signal</keyword>
<accession>A0AAD4M822</accession>
<evidence type="ECO:0000313" key="2">
    <source>
        <dbReference type="EMBL" id="KAI0303318.1"/>
    </source>
</evidence>
<protein>
    <recommendedName>
        <fullName evidence="4">Secreted protein</fullName>
    </recommendedName>
</protein>
<name>A0AAD4M822_9AGAM</name>
<feature type="chain" id="PRO_5042073920" description="Secreted protein" evidence="1">
    <location>
        <begin position="29"/>
        <end position="70"/>
    </location>
</feature>
<dbReference type="EMBL" id="WTXG01000009">
    <property type="protein sequence ID" value="KAI0303318.1"/>
    <property type="molecule type" value="Genomic_DNA"/>
</dbReference>
<keyword evidence="3" id="KW-1185">Reference proteome</keyword>
<dbReference type="Proteomes" id="UP001203297">
    <property type="component" value="Unassembled WGS sequence"/>
</dbReference>
<sequence length="70" mass="7682">MGYLGPECLHMCAHPLLFFVTLSGCSRSGPQYQRGVGRTNSIRNHNILTHVCPFPEKLYNTTSEDGAISG</sequence>
<evidence type="ECO:0000256" key="1">
    <source>
        <dbReference type="SAM" id="SignalP"/>
    </source>
</evidence>
<comment type="caution">
    <text evidence="2">The sequence shown here is derived from an EMBL/GenBank/DDBJ whole genome shotgun (WGS) entry which is preliminary data.</text>
</comment>
<proteinExistence type="predicted"/>
<organism evidence="2 3">
    <name type="scientific">Multifurca ochricompacta</name>
    <dbReference type="NCBI Taxonomy" id="376703"/>
    <lineage>
        <taxon>Eukaryota</taxon>
        <taxon>Fungi</taxon>
        <taxon>Dikarya</taxon>
        <taxon>Basidiomycota</taxon>
        <taxon>Agaricomycotina</taxon>
        <taxon>Agaricomycetes</taxon>
        <taxon>Russulales</taxon>
        <taxon>Russulaceae</taxon>
        <taxon>Multifurca</taxon>
    </lineage>
</organism>
<feature type="signal peptide" evidence="1">
    <location>
        <begin position="1"/>
        <end position="28"/>
    </location>
</feature>
<dbReference type="AlphaFoldDB" id="A0AAD4M822"/>